<dbReference type="EMBL" id="DSFC01000244">
    <property type="protein sequence ID" value="HEV09592.1"/>
    <property type="molecule type" value="Genomic_DNA"/>
</dbReference>
<dbReference type="SUPFAM" id="SSF50156">
    <property type="entry name" value="PDZ domain-like"/>
    <property type="match status" value="1"/>
</dbReference>
<protein>
    <submittedName>
        <fullName evidence="2">Type II secretion system protein GspC</fullName>
    </submittedName>
</protein>
<gene>
    <name evidence="2" type="primary">gspC</name>
    <name evidence="2" type="ORF">ENO34_04240</name>
</gene>
<dbReference type="GO" id="GO:0015627">
    <property type="term" value="C:type II protein secretion system complex"/>
    <property type="evidence" value="ECO:0007669"/>
    <property type="project" value="InterPro"/>
</dbReference>
<dbReference type="InterPro" id="IPR001478">
    <property type="entry name" value="PDZ"/>
</dbReference>
<dbReference type="Pfam" id="PF17820">
    <property type="entry name" value="PDZ_6"/>
    <property type="match status" value="1"/>
</dbReference>
<feature type="non-terminal residue" evidence="2">
    <location>
        <position position="1"/>
    </location>
</feature>
<dbReference type="SMART" id="SM00228">
    <property type="entry name" value="PDZ"/>
    <property type="match status" value="1"/>
</dbReference>
<dbReference type="InterPro" id="IPR041489">
    <property type="entry name" value="PDZ_6"/>
</dbReference>
<proteinExistence type="predicted"/>
<dbReference type="InterPro" id="IPR036034">
    <property type="entry name" value="PDZ_sf"/>
</dbReference>
<organism evidence="2">
    <name type="scientific">Sulfurihydrogenibium azorense</name>
    <dbReference type="NCBI Taxonomy" id="309806"/>
    <lineage>
        <taxon>Bacteria</taxon>
        <taxon>Pseudomonadati</taxon>
        <taxon>Aquificota</taxon>
        <taxon>Aquificia</taxon>
        <taxon>Aquificales</taxon>
        <taxon>Hydrogenothermaceae</taxon>
        <taxon>Sulfurihydrogenibium</taxon>
    </lineage>
</organism>
<dbReference type="NCBIfam" id="TIGR01713">
    <property type="entry name" value="typeII_sec_gspC"/>
    <property type="match status" value="1"/>
</dbReference>
<name>A0A831YDS8_9AQUI</name>
<dbReference type="Gene3D" id="2.30.42.10">
    <property type="match status" value="1"/>
</dbReference>
<reference evidence="2" key="1">
    <citation type="journal article" date="2020" name="mSystems">
        <title>Genome- and Community-Level Interaction Insights into Carbon Utilization and Element Cycling Functions of Hydrothermarchaeota in Hydrothermal Sediment.</title>
        <authorList>
            <person name="Zhou Z."/>
            <person name="Liu Y."/>
            <person name="Xu W."/>
            <person name="Pan J."/>
            <person name="Luo Z.H."/>
            <person name="Li M."/>
        </authorList>
    </citation>
    <scope>NUCLEOTIDE SEQUENCE [LARGE SCALE GENOMIC DNA]</scope>
    <source>
        <strain evidence="2">SpSt-1257</strain>
    </source>
</reference>
<dbReference type="InterPro" id="IPR001639">
    <property type="entry name" value="T2SS_protein-GspC"/>
</dbReference>
<evidence type="ECO:0000259" key="1">
    <source>
        <dbReference type="SMART" id="SM00228"/>
    </source>
</evidence>
<comment type="caution">
    <text evidence="2">The sequence shown here is derived from an EMBL/GenBank/DDBJ whole genome shotgun (WGS) entry which is preliminary data.</text>
</comment>
<dbReference type="Proteomes" id="UP000885621">
    <property type="component" value="Unassembled WGS sequence"/>
</dbReference>
<dbReference type="AlphaFoldDB" id="A0A831YDS8"/>
<feature type="domain" description="PDZ" evidence="1">
    <location>
        <begin position="107"/>
        <end position="185"/>
    </location>
</feature>
<sequence>FPNLELTATSVGFRSFALLKINGKSYVVSQGQVIQGLKVLKITNSFVVVSYNSNQKTIKLGEVIKQSANANQQNPNAPLNLPPLDTLLSSSSNKIPKSELERLTADPGIMFTQIRLIPYVENGQTKGFRFDWIQDGSLFQKMGLQVGDILIAINNQQINSGEDAFRILQIIRNEPNFKVTILRNGKTMELNYFVE</sequence>
<accession>A0A831YDS8</accession>
<dbReference type="GO" id="GO:0015628">
    <property type="term" value="P:protein secretion by the type II secretion system"/>
    <property type="evidence" value="ECO:0007669"/>
    <property type="project" value="InterPro"/>
</dbReference>
<evidence type="ECO:0000313" key="2">
    <source>
        <dbReference type="EMBL" id="HEV09592.1"/>
    </source>
</evidence>